<dbReference type="InterPro" id="IPR004805">
    <property type="entry name" value="DnaE2/DnaE/PolC"/>
</dbReference>
<proteinExistence type="predicted"/>
<dbReference type="Pfam" id="PF17657">
    <property type="entry name" value="DNA_pol3_finger"/>
    <property type="match status" value="1"/>
</dbReference>
<feature type="domain" description="Polymerase/histidinol phosphatase N-terminal" evidence="7">
    <location>
        <begin position="4"/>
        <end position="128"/>
    </location>
</feature>
<dbReference type="InterPro" id="IPR029460">
    <property type="entry name" value="DNAPol_HHH"/>
</dbReference>
<accession>A0A4S2F3C1</accession>
<sequence length="1285" mass="143317">MAFVHLHNHTDFSMLDGATRVGDMVQRAVDLGMPAVAITDHGNMCGVPELALATDAINHQEPDYDQWFHDKDNLAKGRAVEEPDAADVVRHAQWERDMACHERGEDLDTVKPEPRIKPIFGCEVYFTPDSTLSRDHKPELYHLILLAKNETGYVNLMKIVSDAATRGFYYKPRVTLEMLQEHHEGVICTSACVAGIIPRNIMANNPGEALRWATTFRDTFGADDFYLELQEHHLEVRDGWTDRRLSETLVEMARTIGVKVVATNDFHYLLRGDAGVQDVVQCIGMGKTLDDESRMRMTQTAPGEGEFYMKTEEEMRALFDWCPEACDNTVEIANKCHFELDWSSMYLPKFPGLKEGETSEQRFREECERGLALRYGDDWRERSIGGESILERFEYEYKVICEKGFADYFLIVQEYVQWAKDNGIGVGPGRGSAAGAIVAYAMNITSFDPLENGLMFERFLSPERSEMPDIDMDFDDERRLEVVQHVRELYGPERVCHVITFSTIKAKQAINDANRVLDNPVYVGQKLSKMVSGDPKAKLKMVLNKTPGKEDLYSPDFADAYAHDPEAHKVIDTALSIEGLTRGEGVHACAVLIAPTPVNDHVPTKLDTKSEYEITQYEGHSVADMGLLKMDFLGLRTLTVISKALKNILANNADAASAAAAPEAVRSTLKPGSTGVDIDVEKIPFDDPAIYRLLGAGHTAGVFQVESGGMTATIKSMQPKEYRQVVALIALYRPGPLGAGMVDSYINRMNGREPVAFYDERLSDILDETYGTMVYQEQVMKISVQMSGFSAGESDSRIRKPVAKKKIKLLTSTVFHWDDGSDETTYDHWINGAIKNGYKREVAQKIWDDVLEFASYAFNKSHSAGYAILVMQTAWLKAYYPREYMAAVLTSYTGKTEKIVHYISACRSEGIDVLPPDVNESGTEFTATDEGVRFGLAGIRGVGEGAAEVILQERAAGGPFKTLHDFVDRVDTSQVGRRVIEALIKAGAFDSCGYPRKQMMGFVDKTDPSNIIDAAAKRQKDRAAGQVSFFDMFNDASDAAFSQDLPEPNGEEWDRNLKLAFEKDVLGIYVSDHPLAPYEYALTKARSYSIGEVLNGYEQMGDDGIATIKQVSDDREIWIAGMASDVQKRTTKKGDPMAIITLEDLENKIDVIAFPKTYKEAADLLITDEVEGDIFIRVLGRVDRSDRGDQFIAKTIETLQLDDRANKPKVFEVLMASEQLDEGFVSRFAQILDRHRGLDSVELFVDSGEDVPLRLGVPLKVDAGSVQLYAEVAYLVEPAGRVMIA</sequence>
<evidence type="ECO:0000256" key="2">
    <source>
        <dbReference type="ARBA" id="ARBA00022679"/>
    </source>
</evidence>
<dbReference type="OrthoDB" id="9803237at2"/>
<dbReference type="InterPro" id="IPR016195">
    <property type="entry name" value="Pol/histidinol_Pase-like"/>
</dbReference>
<name>A0A4S2F3C1_9ACTN</name>
<keyword evidence="2 8" id="KW-0808">Transferase</keyword>
<dbReference type="InterPro" id="IPR011708">
    <property type="entry name" value="DNA_pol3_alpha_NTPase_dom"/>
</dbReference>
<dbReference type="RefSeq" id="WP_136012081.1">
    <property type="nucleotide sequence ID" value="NZ_SRYE01000001.1"/>
</dbReference>
<dbReference type="Pfam" id="PF14579">
    <property type="entry name" value="HHH_6"/>
    <property type="match status" value="1"/>
</dbReference>
<evidence type="ECO:0000256" key="1">
    <source>
        <dbReference type="ARBA" id="ARBA00012417"/>
    </source>
</evidence>
<dbReference type="Gene3D" id="1.10.150.870">
    <property type="match status" value="1"/>
</dbReference>
<evidence type="ECO:0000259" key="7">
    <source>
        <dbReference type="SMART" id="SM00481"/>
    </source>
</evidence>
<dbReference type="GO" id="GO:0006260">
    <property type="term" value="P:DNA replication"/>
    <property type="evidence" value="ECO:0007669"/>
    <property type="project" value="UniProtKB-KW"/>
</dbReference>
<dbReference type="Pfam" id="PF07733">
    <property type="entry name" value="DNA_pol3_alpha"/>
    <property type="match status" value="1"/>
</dbReference>
<comment type="caution">
    <text evidence="8">The sequence shown here is derived from an EMBL/GenBank/DDBJ whole genome shotgun (WGS) entry which is preliminary data.</text>
</comment>
<dbReference type="EC" id="2.7.7.7" evidence="1"/>
<dbReference type="Proteomes" id="UP000310263">
    <property type="component" value="Unassembled WGS sequence"/>
</dbReference>
<dbReference type="Pfam" id="PF02811">
    <property type="entry name" value="PHP"/>
    <property type="match status" value="1"/>
</dbReference>
<dbReference type="InterPro" id="IPR041931">
    <property type="entry name" value="DNA_pol3_alpha_thumb_dom"/>
</dbReference>
<dbReference type="SMART" id="SM00481">
    <property type="entry name" value="POLIIIAc"/>
    <property type="match status" value="1"/>
</dbReference>
<dbReference type="GO" id="GO:0003887">
    <property type="term" value="F:DNA-directed DNA polymerase activity"/>
    <property type="evidence" value="ECO:0007669"/>
    <property type="project" value="UniProtKB-KW"/>
</dbReference>
<dbReference type="Gene3D" id="3.20.20.140">
    <property type="entry name" value="Metal-dependent hydrolases"/>
    <property type="match status" value="1"/>
</dbReference>
<reference evidence="8 9" key="1">
    <citation type="submission" date="2019-04" db="EMBL/GenBank/DDBJ databases">
        <title>Microbes associate with the intestines of laboratory mice.</title>
        <authorList>
            <person name="Navarre W."/>
            <person name="Wong E."/>
            <person name="Huang K."/>
            <person name="Tropini C."/>
            <person name="Ng K."/>
            <person name="Yu B."/>
        </authorList>
    </citation>
    <scope>NUCLEOTIDE SEQUENCE [LARGE SCALE GENOMIC DNA]</scope>
    <source>
        <strain evidence="8 9">NM07_P-09</strain>
    </source>
</reference>
<keyword evidence="4" id="KW-0235">DNA replication</keyword>
<dbReference type="InterPro" id="IPR003141">
    <property type="entry name" value="Pol/His_phosphatase_N"/>
</dbReference>
<evidence type="ECO:0000313" key="9">
    <source>
        <dbReference type="Proteomes" id="UP000310263"/>
    </source>
</evidence>
<gene>
    <name evidence="8" type="primary">dnaE</name>
    <name evidence="8" type="ORF">E5334_02880</name>
</gene>
<evidence type="ECO:0000256" key="3">
    <source>
        <dbReference type="ARBA" id="ARBA00022695"/>
    </source>
</evidence>
<evidence type="ECO:0000256" key="5">
    <source>
        <dbReference type="ARBA" id="ARBA00022932"/>
    </source>
</evidence>
<dbReference type="NCBIfam" id="TIGR00594">
    <property type="entry name" value="polc"/>
    <property type="match status" value="1"/>
</dbReference>
<comment type="catalytic activity">
    <reaction evidence="6">
        <text>DNA(n) + a 2'-deoxyribonucleoside 5'-triphosphate = DNA(n+1) + diphosphate</text>
        <dbReference type="Rhea" id="RHEA:22508"/>
        <dbReference type="Rhea" id="RHEA-COMP:17339"/>
        <dbReference type="Rhea" id="RHEA-COMP:17340"/>
        <dbReference type="ChEBI" id="CHEBI:33019"/>
        <dbReference type="ChEBI" id="CHEBI:61560"/>
        <dbReference type="ChEBI" id="CHEBI:173112"/>
        <dbReference type="EC" id="2.7.7.7"/>
    </reaction>
</comment>
<protein>
    <recommendedName>
        <fullName evidence="1">DNA-directed DNA polymerase</fullName>
        <ecNumber evidence="1">2.7.7.7</ecNumber>
    </recommendedName>
</protein>
<keyword evidence="5" id="KW-0239">DNA-directed DNA polymerase</keyword>
<evidence type="ECO:0000313" key="8">
    <source>
        <dbReference type="EMBL" id="TGY63456.1"/>
    </source>
</evidence>
<dbReference type="Gene3D" id="1.10.10.1600">
    <property type="entry name" value="Bacterial DNA polymerase III alpha subunit, thumb domain"/>
    <property type="match status" value="1"/>
</dbReference>
<evidence type="ECO:0000256" key="4">
    <source>
        <dbReference type="ARBA" id="ARBA00022705"/>
    </source>
</evidence>
<dbReference type="CDD" id="cd12113">
    <property type="entry name" value="PHP_PolIIIA_DnaE3"/>
    <property type="match status" value="1"/>
</dbReference>
<dbReference type="PANTHER" id="PTHR32294">
    <property type="entry name" value="DNA POLYMERASE III SUBUNIT ALPHA"/>
    <property type="match status" value="1"/>
</dbReference>
<keyword evidence="3 8" id="KW-0548">Nucleotidyltransferase</keyword>
<keyword evidence="9" id="KW-1185">Reference proteome</keyword>
<dbReference type="CDD" id="cd04485">
    <property type="entry name" value="DnaE_OBF"/>
    <property type="match status" value="1"/>
</dbReference>
<dbReference type="InterPro" id="IPR004013">
    <property type="entry name" value="PHP_dom"/>
</dbReference>
<dbReference type="NCBIfam" id="NF004226">
    <property type="entry name" value="PRK05673.1"/>
    <property type="match status" value="1"/>
</dbReference>
<dbReference type="InterPro" id="IPR040982">
    <property type="entry name" value="DNA_pol3_finger"/>
</dbReference>
<evidence type="ECO:0000256" key="6">
    <source>
        <dbReference type="ARBA" id="ARBA00049244"/>
    </source>
</evidence>
<organism evidence="8 9">
    <name type="scientific">Muricaecibacterium torontonense</name>
    <dbReference type="NCBI Taxonomy" id="3032871"/>
    <lineage>
        <taxon>Bacteria</taxon>
        <taxon>Bacillati</taxon>
        <taxon>Actinomycetota</taxon>
        <taxon>Coriobacteriia</taxon>
        <taxon>Coriobacteriales</taxon>
        <taxon>Atopobiaceae</taxon>
        <taxon>Muricaecibacterium</taxon>
    </lineage>
</organism>
<dbReference type="SUPFAM" id="SSF89550">
    <property type="entry name" value="PHP domain-like"/>
    <property type="match status" value="1"/>
</dbReference>
<dbReference type="EMBL" id="SRYE01000001">
    <property type="protein sequence ID" value="TGY63456.1"/>
    <property type="molecule type" value="Genomic_DNA"/>
</dbReference>
<dbReference type="GO" id="GO:0008408">
    <property type="term" value="F:3'-5' exonuclease activity"/>
    <property type="evidence" value="ECO:0007669"/>
    <property type="project" value="InterPro"/>
</dbReference>
<dbReference type="PANTHER" id="PTHR32294:SF0">
    <property type="entry name" value="DNA POLYMERASE III SUBUNIT ALPHA"/>
    <property type="match status" value="1"/>
</dbReference>